<dbReference type="Gene3D" id="3.40.710.10">
    <property type="entry name" value="DD-peptidase/beta-lactamase superfamily"/>
    <property type="match status" value="1"/>
</dbReference>
<feature type="domain" description="Beta-lactamase-related" evidence="2">
    <location>
        <begin position="58"/>
        <end position="329"/>
    </location>
</feature>
<evidence type="ECO:0000259" key="2">
    <source>
        <dbReference type="Pfam" id="PF00144"/>
    </source>
</evidence>
<dbReference type="Proteomes" id="UP000030826">
    <property type="component" value="Unassembled WGS sequence"/>
</dbReference>
<keyword evidence="1" id="KW-0732">Signal</keyword>
<protein>
    <submittedName>
        <fullName evidence="3">6-aminohexanoate hydrolase</fullName>
    </submittedName>
</protein>
<dbReference type="RefSeq" id="WP_039191810.1">
    <property type="nucleotide sequence ID" value="NZ_JRFJ01000002.1"/>
</dbReference>
<feature type="signal peptide" evidence="1">
    <location>
        <begin position="1"/>
        <end position="21"/>
    </location>
</feature>
<evidence type="ECO:0000313" key="4">
    <source>
        <dbReference type="Proteomes" id="UP000030826"/>
    </source>
</evidence>
<sequence>MLPTIRTLAIAVMLASPLAAAAQDAVPDDVREARPATAAPGIADLSGAFEALQPLETVVIARKGEIVLDRGFRGNRTDRATNIKSASKSVISALVGIAIDKGILEGPDQKIATVLSGSFPADHDPRLDDVTIGHLLSMQAGLERTSGSNYGGWIASRNWVSDALARPFTDEPGGAMLYSTGSTHLLSAILTRASGKPTRQLAREWLSPAGATVSGWERDPQGIDLGGNQTAMTPRALLAFGEIYRRGGLDAEGRRVVSQGWIDESWTPRTRSRFTGEAYGYGWFLSRFAGHDGAYGWGYGGQMIYVIPDLELTIAITSDESQPSGRSGYVRQLHRIVAEQVVPAAEAAMQAEGGEAG</sequence>
<dbReference type="OrthoDB" id="9814204at2"/>
<organism evidence="3 4">
    <name type="scientific">Aureimonas altamirensis</name>
    <dbReference type="NCBI Taxonomy" id="370622"/>
    <lineage>
        <taxon>Bacteria</taxon>
        <taxon>Pseudomonadati</taxon>
        <taxon>Pseudomonadota</taxon>
        <taxon>Alphaproteobacteria</taxon>
        <taxon>Hyphomicrobiales</taxon>
        <taxon>Aurantimonadaceae</taxon>
        <taxon>Aureimonas</taxon>
    </lineage>
</organism>
<dbReference type="EMBL" id="JRFJ01000002">
    <property type="protein sequence ID" value="KHJ54804.1"/>
    <property type="molecule type" value="Genomic_DNA"/>
</dbReference>
<keyword evidence="3" id="KW-0378">Hydrolase</keyword>
<proteinExistence type="predicted"/>
<dbReference type="Pfam" id="PF00144">
    <property type="entry name" value="Beta-lactamase"/>
    <property type="match status" value="1"/>
</dbReference>
<dbReference type="GO" id="GO:0016787">
    <property type="term" value="F:hydrolase activity"/>
    <property type="evidence" value="ECO:0007669"/>
    <property type="project" value="UniProtKB-KW"/>
</dbReference>
<reference evidence="3 4" key="1">
    <citation type="submission" date="2014-09" db="EMBL/GenBank/DDBJ databases">
        <title>Isolation and characterization of Aurantimonas altamirensis ON-56566 from clinical sample following a dog bite.</title>
        <authorList>
            <person name="Eshaghi A."/>
            <person name="Li A."/>
            <person name="Shahinas D."/>
            <person name="Bahn P."/>
            <person name="Kus J.V."/>
            <person name="Patel S.N."/>
        </authorList>
    </citation>
    <scope>NUCLEOTIDE SEQUENCE [LARGE SCALE GENOMIC DNA]</scope>
    <source>
        <strain evidence="3 4">ON-56566</strain>
    </source>
</reference>
<feature type="chain" id="PRO_5002062978" evidence="1">
    <location>
        <begin position="22"/>
        <end position="357"/>
    </location>
</feature>
<evidence type="ECO:0000313" key="3">
    <source>
        <dbReference type="EMBL" id="KHJ54804.1"/>
    </source>
</evidence>
<evidence type="ECO:0000256" key="1">
    <source>
        <dbReference type="SAM" id="SignalP"/>
    </source>
</evidence>
<dbReference type="SUPFAM" id="SSF56601">
    <property type="entry name" value="beta-lactamase/transpeptidase-like"/>
    <property type="match status" value="1"/>
</dbReference>
<dbReference type="InterPro" id="IPR001466">
    <property type="entry name" value="Beta-lactam-related"/>
</dbReference>
<dbReference type="PANTHER" id="PTHR43283:SF7">
    <property type="entry name" value="BETA-LACTAMASE-RELATED DOMAIN-CONTAINING PROTEIN"/>
    <property type="match status" value="1"/>
</dbReference>
<dbReference type="PANTHER" id="PTHR43283">
    <property type="entry name" value="BETA-LACTAMASE-RELATED"/>
    <property type="match status" value="1"/>
</dbReference>
<dbReference type="InterPro" id="IPR050789">
    <property type="entry name" value="Diverse_Enzym_Activities"/>
</dbReference>
<comment type="caution">
    <text evidence="3">The sequence shown here is derived from an EMBL/GenBank/DDBJ whole genome shotgun (WGS) entry which is preliminary data.</text>
</comment>
<name>A0A0B1Q326_9HYPH</name>
<dbReference type="InterPro" id="IPR012338">
    <property type="entry name" value="Beta-lactam/transpept-like"/>
</dbReference>
<dbReference type="AlphaFoldDB" id="A0A0B1Q326"/>
<dbReference type="STRING" id="370622.LA66_09555"/>
<accession>A0A0B1Q326</accession>
<gene>
    <name evidence="3" type="ORF">LA66_09555</name>
</gene>